<dbReference type="EMBL" id="LR796187">
    <property type="protein sequence ID" value="CAB4126042.1"/>
    <property type="molecule type" value="Genomic_DNA"/>
</dbReference>
<sequence>MNSIMETVCGVCNIVRNNSKQGISFQNLLTKLRKEFRDQGFDLKIKSLRNNKLNHEEFYVNAYYDPEDDQNREIPIEVIVHHNFEKDTIWDRKHITDFLIQIFDATIHEFKHQRQSRKRMFESFWHHNSYLDDPDEIDAYALSIAIELCRSLGKYRALRYLHRISSLAKLKFQDHYVSPNLSAYVNQFKNLDDPILRRLAKRVYIRLQKVDTDCIFV</sequence>
<gene>
    <name evidence="2" type="ORF">UFOVP181_196</name>
    <name evidence="1" type="ORF">UFOVP57_443</name>
</gene>
<dbReference type="EMBL" id="LR798231">
    <property type="protein sequence ID" value="CAB5208814.1"/>
    <property type="molecule type" value="Genomic_DNA"/>
</dbReference>
<evidence type="ECO:0000313" key="1">
    <source>
        <dbReference type="EMBL" id="CAB4126042.1"/>
    </source>
</evidence>
<proteinExistence type="predicted"/>
<protein>
    <submittedName>
        <fullName evidence="2">Uncharacterized protein</fullName>
    </submittedName>
</protein>
<evidence type="ECO:0000313" key="2">
    <source>
        <dbReference type="EMBL" id="CAB5208814.1"/>
    </source>
</evidence>
<organism evidence="2">
    <name type="scientific">uncultured Caudovirales phage</name>
    <dbReference type="NCBI Taxonomy" id="2100421"/>
    <lineage>
        <taxon>Viruses</taxon>
        <taxon>Duplodnaviria</taxon>
        <taxon>Heunggongvirae</taxon>
        <taxon>Uroviricota</taxon>
        <taxon>Caudoviricetes</taxon>
        <taxon>Peduoviridae</taxon>
        <taxon>Maltschvirus</taxon>
        <taxon>Maltschvirus maltsch</taxon>
    </lineage>
</organism>
<accession>A0A6J7WGX3</accession>
<reference evidence="2" key="1">
    <citation type="submission" date="2020-05" db="EMBL/GenBank/DDBJ databases">
        <authorList>
            <person name="Chiriac C."/>
            <person name="Salcher M."/>
            <person name="Ghai R."/>
            <person name="Kavagutti S V."/>
        </authorList>
    </citation>
    <scope>NUCLEOTIDE SEQUENCE</scope>
</reference>
<name>A0A6J7WGX3_9CAUD</name>